<feature type="non-terminal residue" evidence="2">
    <location>
        <position position="1"/>
    </location>
</feature>
<evidence type="ECO:0000256" key="1">
    <source>
        <dbReference type="SAM" id="MobiDB-lite"/>
    </source>
</evidence>
<proteinExistence type="predicted"/>
<feature type="region of interest" description="Disordered" evidence="1">
    <location>
        <begin position="1"/>
        <end position="36"/>
    </location>
</feature>
<evidence type="ECO:0000313" key="3">
    <source>
        <dbReference type="Proteomes" id="UP001432027"/>
    </source>
</evidence>
<sequence length="123" mass="14186">RHVELVPTRKRPSSRRTSQGRLSPSRQRQEAKKLRIHRVRRSGQCRESAYSVPGNKGIGGAEKITAQFARPFNRKRRSDDRLKSEEKDLVKRLVSFAAKKLISPEKKKRKKLKSLSLIVIVCI</sequence>
<gene>
    <name evidence="2" type="ORF">PENTCL1PPCAC_19894</name>
</gene>
<name>A0AAV5TUP8_9BILA</name>
<accession>A0AAV5TUP8</accession>
<dbReference type="EMBL" id="BTSX01000004">
    <property type="protein sequence ID" value="GMS97719.1"/>
    <property type="molecule type" value="Genomic_DNA"/>
</dbReference>
<protein>
    <recommendedName>
        <fullName evidence="4">Ribosomal protein</fullName>
    </recommendedName>
</protein>
<evidence type="ECO:0008006" key="4">
    <source>
        <dbReference type="Google" id="ProtNLM"/>
    </source>
</evidence>
<comment type="caution">
    <text evidence="2">The sequence shown here is derived from an EMBL/GenBank/DDBJ whole genome shotgun (WGS) entry which is preliminary data.</text>
</comment>
<keyword evidence="3" id="KW-1185">Reference proteome</keyword>
<dbReference type="AlphaFoldDB" id="A0AAV5TUP8"/>
<reference evidence="2" key="1">
    <citation type="submission" date="2023-10" db="EMBL/GenBank/DDBJ databases">
        <title>Genome assembly of Pristionchus species.</title>
        <authorList>
            <person name="Yoshida K."/>
            <person name="Sommer R.J."/>
        </authorList>
    </citation>
    <scope>NUCLEOTIDE SEQUENCE</scope>
    <source>
        <strain evidence="2">RS0144</strain>
    </source>
</reference>
<dbReference type="Proteomes" id="UP001432027">
    <property type="component" value="Unassembled WGS sequence"/>
</dbReference>
<evidence type="ECO:0000313" key="2">
    <source>
        <dbReference type="EMBL" id="GMS97719.1"/>
    </source>
</evidence>
<organism evidence="2 3">
    <name type="scientific">Pristionchus entomophagus</name>
    <dbReference type="NCBI Taxonomy" id="358040"/>
    <lineage>
        <taxon>Eukaryota</taxon>
        <taxon>Metazoa</taxon>
        <taxon>Ecdysozoa</taxon>
        <taxon>Nematoda</taxon>
        <taxon>Chromadorea</taxon>
        <taxon>Rhabditida</taxon>
        <taxon>Rhabditina</taxon>
        <taxon>Diplogasteromorpha</taxon>
        <taxon>Diplogasteroidea</taxon>
        <taxon>Neodiplogasteridae</taxon>
        <taxon>Pristionchus</taxon>
    </lineage>
</organism>